<evidence type="ECO:0000256" key="1">
    <source>
        <dbReference type="ARBA" id="ARBA00006019"/>
    </source>
</evidence>
<evidence type="ECO:0000256" key="2">
    <source>
        <dbReference type="PROSITE-ProRule" id="PRU00330"/>
    </source>
</evidence>
<evidence type="ECO:0000256" key="3">
    <source>
        <dbReference type="RuleBase" id="RU003829"/>
    </source>
</evidence>
<sequence length="285" mass="32530">MAHMQPPITFEEGWSFMDRTLLCDDKVDDLRRMYKIFSQIPKGLDPVANMFKQHVTAEGTTLSNKLHVACELRSQSIVGGRRQEQELLSAIGQNILHKKGGSEKLVNELSRKLWISPRIDFTVTVLTTGFWPSYKSSDLCLPAEMVKCVKVFKEFYQTKVKHRKLTWIYSLGTCNVSGKFDEKTIELVLTTYQAAALLLFNASEQLSYSEIKTQLNLADEDVVRLLASLSCAKYKILTKVPSSRTISETDVFQFNSKFTDRMSRIRVPLSPVDERKKVVEETNES</sequence>
<organism evidence="5 6">
    <name type="scientific">Tanacetum coccineum</name>
    <dbReference type="NCBI Taxonomy" id="301880"/>
    <lineage>
        <taxon>Eukaryota</taxon>
        <taxon>Viridiplantae</taxon>
        <taxon>Streptophyta</taxon>
        <taxon>Embryophyta</taxon>
        <taxon>Tracheophyta</taxon>
        <taxon>Spermatophyta</taxon>
        <taxon>Magnoliopsida</taxon>
        <taxon>eudicotyledons</taxon>
        <taxon>Gunneridae</taxon>
        <taxon>Pentapetalae</taxon>
        <taxon>asterids</taxon>
        <taxon>campanulids</taxon>
        <taxon>Asterales</taxon>
        <taxon>Asteraceae</taxon>
        <taxon>Asteroideae</taxon>
        <taxon>Anthemideae</taxon>
        <taxon>Anthemidinae</taxon>
        <taxon>Tanacetum</taxon>
    </lineage>
</organism>
<evidence type="ECO:0000259" key="4">
    <source>
        <dbReference type="PROSITE" id="PS50069"/>
    </source>
</evidence>
<dbReference type="InterPro" id="IPR036317">
    <property type="entry name" value="Cullin_homology_sf"/>
</dbReference>
<dbReference type="InterPro" id="IPR059120">
    <property type="entry name" value="Cullin-like_AB"/>
</dbReference>
<dbReference type="SUPFAM" id="SSF75632">
    <property type="entry name" value="Cullin homology domain"/>
    <property type="match status" value="1"/>
</dbReference>
<dbReference type="PANTHER" id="PTHR11932">
    <property type="entry name" value="CULLIN"/>
    <property type="match status" value="1"/>
</dbReference>
<dbReference type="PROSITE" id="PS50069">
    <property type="entry name" value="CULLIN_2"/>
    <property type="match status" value="1"/>
</dbReference>
<dbReference type="SUPFAM" id="SSF74788">
    <property type="entry name" value="Cullin repeat-like"/>
    <property type="match status" value="1"/>
</dbReference>
<protein>
    <submittedName>
        <fullName evidence="5">Cullin-1-like protein isoform X2</fullName>
    </submittedName>
</protein>
<gene>
    <name evidence="5" type="ORF">Tco_0954593</name>
</gene>
<dbReference type="Pfam" id="PF26557">
    <property type="entry name" value="Cullin_AB"/>
    <property type="match status" value="1"/>
</dbReference>
<dbReference type="EMBL" id="BQNB010015937">
    <property type="protein sequence ID" value="GJT45878.1"/>
    <property type="molecule type" value="Genomic_DNA"/>
</dbReference>
<comment type="similarity">
    <text evidence="1 2 3">Belongs to the cullin family.</text>
</comment>
<dbReference type="Pfam" id="PF00888">
    <property type="entry name" value="Cullin"/>
    <property type="match status" value="1"/>
</dbReference>
<dbReference type="Gene3D" id="3.30.230.130">
    <property type="entry name" value="Cullin, Chain C, Domain 2"/>
    <property type="match status" value="1"/>
</dbReference>
<evidence type="ECO:0000313" key="6">
    <source>
        <dbReference type="Proteomes" id="UP001151760"/>
    </source>
</evidence>
<name>A0ABQ5E4V4_9ASTR</name>
<comment type="caution">
    <text evidence="5">The sequence shown here is derived from an EMBL/GenBank/DDBJ whole genome shotgun (WGS) entry which is preliminary data.</text>
</comment>
<evidence type="ECO:0000313" key="5">
    <source>
        <dbReference type="EMBL" id="GJT45878.1"/>
    </source>
</evidence>
<dbReference type="InterPro" id="IPR001373">
    <property type="entry name" value="Cullin_N"/>
</dbReference>
<dbReference type="Gene3D" id="1.20.1310.10">
    <property type="entry name" value="Cullin Repeats"/>
    <property type="match status" value="1"/>
</dbReference>
<reference evidence="5" key="2">
    <citation type="submission" date="2022-01" db="EMBL/GenBank/DDBJ databases">
        <authorList>
            <person name="Yamashiro T."/>
            <person name="Shiraishi A."/>
            <person name="Satake H."/>
            <person name="Nakayama K."/>
        </authorList>
    </citation>
    <scope>NUCLEOTIDE SEQUENCE</scope>
</reference>
<dbReference type="InterPro" id="IPR016159">
    <property type="entry name" value="Cullin_repeat-like_dom_sf"/>
</dbReference>
<proteinExistence type="inferred from homology"/>
<reference evidence="5" key="1">
    <citation type="journal article" date="2022" name="Int. J. Mol. Sci.">
        <title>Draft Genome of Tanacetum Coccineum: Genomic Comparison of Closely Related Tanacetum-Family Plants.</title>
        <authorList>
            <person name="Yamashiro T."/>
            <person name="Shiraishi A."/>
            <person name="Nakayama K."/>
            <person name="Satake H."/>
        </authorList>
    </citation>
    <scope>NUCLEOTIDE SEQUENCE</scope>
</reference>
<dbReference type="SMART" id="SM00182">
    <property type="entry name" value="CULLIN"/>
    <property type="match status" value="1"/>
</dbReference>
<dbReference type="Proteomes" id="UP001151760">
    <property type="component" value="Unassembled WGS sequence"/>
</dbReference>
<dbReference type="InterPro" id="IPR045093">
    <property type="entry name" value="Cullin"/>
</dbReference>
<keyword evidence="6" id="KW-1185">Reference proteome</keyword>
<feature type="domain" description="Cullin family profile" evidence="4">
    <location>
        <begin position="45"/>
        <end position="230"/>
    </location>
</feature>
<dbReference type="InterPro" id="IPR016158">
    <property type="entry name" value="Cullin_homology"/>
</dbReference>
<accession>A0ABQ5E4V4</accession>